<dbReference type="EMBL" id="CAJOBG010114333">
    <property type="protein sequence ID" value="CAF4752789.1"/>
    <property type="molecule type" value="Genomic_DNA"/>
</dbReference>
<protein>
    <submittedName>
        <fullName evidence="1">Uncharacterized protein</fullName>
    </submittedName>
</protein>
<evidence type="ECO:0000313" key="1">
    <source>
        <dbReference type="EMBL" id="CAF4718604.1"/>
    </source>
</evidence>
<sequence>MIIKYTTNPQYDDLFKTINKTLAIYEQRLGYINKRFLILQTLFNRQLLSLSSKHHTTIAIQTEDEQ</sequence>
<organism evidence="1 3">
    <name type="scientific">Rotaria magnacalcarata</name>
    <dbReference type="NCBI Taxonomy" id="392030"/>
    <lineage>
        <taxon>Eukaryota</taxon>
        <taxon>Metazoa</taxon>
        <taxon>Spiralia</taxon>
        <taxon>Gnathifera</taxon>
        <taxon>Rotifera</taxon>
        <taxon>Eurotatoria</taxon>
        <taxon>Bdelloidea</taxon>
        <taxon>Philodinida</taxon>
        <taxon>Philodinidae</taxon>
        <taxon>Rotaria</taxon>
    </lineage>
</organism>
<feature type="non-terminal residue" evidence="1">
    <location>
        <position position="66"/>
    </location>
</feature>
<comment type="caution">
    <text evidence="1">The sequence shown here is derived from an EMBL/GenBank/DDBJ whole genome shotgun (WGS) entry which is preliminary data.</text>
</comment>
<gene>
    <name evidence="1" type="ORF">OVN521_LOCUS49003</name>
    <name evidence="2" type="ORF">OVN521_LOCUS50210</name>
</gene>
<dbReference type="AlphaFoldDB" id="A0A821JF84"/>
<keyword evidence="3" id="KW-1185">Reference proteome</keyword>
<evidence type="ECO:0000313" key="2">
    <source>
        <dbReference type="EMBL" id="CAF4752789.1"/>
    </source>
</evidence>
<reference evidence="1" key="1">
    <citation type="submission" date="2021-02" db="EMBL/GenBank/DDBJ databases">
        <authorList>
            <person name="Nowell W R."/>
        </authorList>
    </citation>
    <scope>NUCLEOTIDE SEQUENCE</scope>
</reference>
<evidence type="ECO:0000313" key="3">
    <source>
        <dbReference type="Proteomes" id="UP000663866"/>
    </source>
</evidence>
<accession>A0A821JF84</accession>
<dbReference type="Proteomes" id="UP000663866">
    <property type="component" value="Unassembled WGS sequence"/>
</dbReference>
<name>A0A821JF84_9BILA</name>
<dbReference type="EMBL" id="CAJOBG010105078">
    <property type="protein sequence ID" value="CAF4718604.1"/>
    <property type="molecule type" value="Genomic_DNA"/>
</dbReference>
<proteinExistence type="predicted"/>